<reference evidence="2" key="1">
    <citation type="submission" date="2021-05" db="EMBL/GenBank/DDBJ databases">
        <title>A free-living protist that lacks canonical eukaryotic 1 DNA replication and segregation systems.</title>
        <authorList>
            <person name="Salas-Leiva D.E."/>
            <person name="Tromer E.C."/>
            <person name="Curtis B.A."/>
            <person name="Jerlstrom-Hultqvist J."/>
            <person name="Kolisko M."/>
            <person name="Yi Z."/>
            <person name="Salas-Leiva J.S."/>
            <person name="Gallot-Lavallee L."/>
            <person name="Kops G.J.P.L."/>
            <person name="Archibald J.M."/>
            <person name="Simpson A.G.B."/>
            <person name="Roger A.J."/>
        </authorList>
    </citation>
    <scope>NUCLEOTIDE SEQUENCE</scope>
    <source>
        <strain evidence="2">BICM</strain>
    </source>
</reference>
<dbReference type="OrthoDB" id="114080at2759"/>
<evidence type="ECO:0000259" key="1">
    <source>
        <dbReference type="Pfam" id="PF14780"/>
    </source>
</evidence>
<evidence type="ECO:0000313" key="2">
    <source>
        <dbReference type="EMBL" id="KAG9397634.1"/>
    </source>
</evidence>
<dbReference type="Pfam" id="PF14780">
    <property type="entry name" value="NEPRO_N"/>
    <property type="match status" value="1"/>
</dbReference>
<proteinExistence type="predicted"/>
<dbReference type="EMBL" id="JAHDYR010000001">
    <property type="protein sequence ID" value="KAG9397634.1"/>
    <property type="molecule type" value="Genomic_DNA"/>
</dbReference>
<feature type="domain" description="Nucleolus and neural progenitor protein-like N-terminal" evidence="1">
    <location>
        <begin position="4"/>
        <end position="162"/>
    </location>
</feature>
<dbReference type="AlphaFoldDB" id="A0A8J6BC00"/>
<name>A0A8J6BC00_9EUKA</name>
<sequence>MQISAKKPAVTTVGSSDAKLCDRAQKLNTGRHNVLPTKLDNEIQLVNQLYYMFKNAHRKTGYFRKLVTTRRLLNKYKRIDIGNDLKEYAGAFSATIPRLRASPEYSKYLIQRLDAVYALLGEIRSSALIAYAHHAENVARANFVPYSATAMAVMARIVTTSAAAQEAVVKNKGLVLELDSR</sequence>
<accession>A0A8J6BC00</accession>
<dbReference type="Proteomes" id="UP000717585">
    <property type="component" value="Unassembled WGS sequence"/>
</dbReference>
<keyword evidence="3" id="KW-1185">Reference proteome</keyword>
<organism evidence="2 3">
    <name type="scientific">Carpediemonas membranifera</name>
    <dbReference type="NCBI Taxonomy" id="201153"/>
    <lineage>
        <taxon>Eukaryota</taxon>
        <taxon>Metamonada</taxon>
        <taxon>Carpediemonas-like organisms</taxon>
        <taxon>Carpediemonas</taxon>
    </lineage>
</organism>
<protein>
    <recommendedName>
        <fullName evidence="1">Nucleolus and neural progenitor protein-like N-terminal domain-containing protein</fullName>
    </recommendedName>
</protein>
<gene>
    <name evidence="2" type="ORF">J8273_0764</name>
</gene>
<comment type="caution">
    <text evidence="2">The sequence shown here is derived from an EMBL/GenBank/DDBJ whole genome shotgun (WGS) entry which is preliminary data.</text>
</comment>
<evidence type="ECO:0000313" key="3">
    <source>
        <dbReference type="Proteomes" id="UP000717585"/>
    </source>
</evidence>
<dbReference type="InterPro" id="IPR027951">
    <property type="entry name" value="Nepro_N"/>
</dbReference>